<evidence type="ECO:0000256" key="2">
    <source>
        <dbReference type="ARBA" id="ARBA00022737"/>
    </source>
</evidence>
<dbReference type="GO" id="GO:0005524">
    <property type="term" value="F:ATP binding"/>
    <property type="evidence" value="ECO:0007669"/>
    <property type="project" value="UniProtKB-UniRule"/>
</dbReference>
<dbReference type="InterPro" id="IPR011009">
    <property type="entry name" value="Kinase-like_dom_sf"/>
</dbReference>
<evidence type="ECO:0000256" key="7">
    <source>
        <dbReference type="SAM" id="MobiDB-lite"/>
    </source>
</evidence>
<dbReference type="EMBL" id="JAPNKE010000002">
    <property type="protein sequence ID" value="MCY1006143.1"/>
    <property type="molecule type" value="Genomic_DNA"/>
</dbReference>
<dbReference type="InterPro" id="IPR000719">
    <property type="entry name" value="Prot_kinase_dom"/>
</dbReference>
<feature type="repeat" description="WD" evidence="5">
    <location>
        <begin position="846"/>
        <end position="887"/>
    </location>
</feature>
<feature type="region of interest" description="Disordered" evidence="7">
    <location>
        <begin position="974"/>
        <end position="1330"/>
    </location>
</feature>
<feature type="compositionally biased region" description="Low complexity" evidence="7">
    <location>
        <begin position="985"/>
        <end position="995"/>
    </location>
</feature>
<name>A0A9X3ELA2_9BACT</name>
<dbReference type="SMART" id="SM00320">
    <property type="entry name" value="WD40"/>
    <property type="match status" value="8"/>
</dbReference>
<dbReference type="PANTHER" id="PTHR44019">
    <property type="entry name" value="WD REPEAT-CONTAINING PROTEIN 55"/>
    <property type="match status" value="1"/>
</dbReference>
<dbReference type="InterPro" id="IPR015943">
    <property type="entry name" value="WD40/YVTN_repeat-like_dom_sf"/>
</dbReference>
<dbReference type="InterPro" id="IPR050505">
    <property type="entry name" value="WDR55/POC1"/>
</dbReference>
<keyword evidence="8" id="KW-0812">Transmembrane</keyword>
<feature type="compositionally biased region" description="Basic and acidic residues" evidence="7">
    <location>
        <begin position="1007"/>
        <end position="1024"/>
    </location>
</feature>
<evidence type="ECO:0000256" key="8">
    <source>
        <dbReference type="SAM" id="Phobius"/>
    </source>
</evidence>
<dbReference type="PROSITE" id="PS00678">
    <property type="entry name" value="WD_REPEATS_1"/>
    <property type="match status" value="1"/>
</dbReference>
<comment type="caution">
    <text evidence="10">The sequence shown here is derived from an EMBL/GenBank/DDBJ whole genome shotgun (WGS) entry which is preliminary data.</text>
</comment>
<dbReference type="SUPFAM" id="SSF50978">
    <property type="entry name" value="WD40 repeat-like"/>
    <property type="match status" value="1"/>
</dbReference>
<feature type="compositionally biased region" description="Basic residues" evidence="7">
    <location>
        <begin position="1163"/>
        <end position="1173"/>
    </location>
</feature>
<reference evidence="10" key="1">
    <citation type="submission" date="2022-11" db="EMBL/GenBank/DDBJ databases">
        <title>Minimal conservation of predation-associated metabolite biosynthetic gene clusters underscores biosynthetic potential of Myxococcota including descriptions for ten novel species: Archangium lansinium sp. nov., Myxococcus landrumus sp. nov., Nannocystis bai.</title>
        <authorList>
            <person name="Ahearne A."/>
            <person name="Stevens C."/>
            <person name="Phillips K."/>
        </authorList>
    </citation>
    <scope>NUCLEOTIDE SEQUENCE</scope>
    <source>
        <strain evidence="10">Na p29</strain>
    </source>
</reference>
<organism evidence="10 11">
    <name type="scientific">Nannocystis pusilla</name>
    <dbReference type="NCBI Taxonomy" id="889268"/>
    <lineage>
        <taxon>Bacteria</taxon>
        <taxon>Pseudomonadati</taxon>
        <taxon>Myxococcota</taxon>
        <taxon>Polyangia</taxon>
        <taxon>Nannocystales</taxon>
        <taxon>Nannocystaceae</taxon>
        <taxon>Nannocystis</taxon>
    </lineage>
</organism>
<dbReference type="PANTHER" id="PTHR44019:SF8">
    <property type="entry name" value="POC1 CENTRIOLAR PROTEIN HOMOLOG"/>
    <property type="match status" value="1"/>
</dbReference>
<feature type="repeat" description="WD" evidence="5">
    <location>
        <begin position="633"/>
        <end position="667"/>
    </location>
</feature>
<dbReference type="Pfam" id="PF00069">
    <property type="entry name" value="Pkinase"/>
    <property type="match status" value="1"/>
</dbReference>
<feature type="binding site" evidence="6">
    <location>
        <position position="109"/>
    </location>
    <ligand>
        <name>ATP</name>
        <dbReference type="ChEBI" id="CHEBI:30616"/>
    </ligand>
</feature>
<evidence type="ECO:0000313" key="11">
    <source>
        <dbReference type="Proteomes" id="UP001150924"/>
    </source>
</evidence>
<feature type="repeat" description="WD" evidence="5">
    <location>
        <begin position="759"/>
        <end position="791"/>
    </location>
</feature>
<feature type="repeat" description="WD" evidence="5">
    <location>
        <begin position="555"/>
        <end position="587"/>
    </location>
</feature>
<feature type="domain" description="Protein kinase" evidence="9">
    <location>
        <begin position="80"/>
        <end position="359"/>
    </location>
</feature>
<keyword evidence="10" id="KW-0808">Transferase</keyword>
<feature type="region of interest" description="Disordered" evidence="7">
    <location>
        <begin position="1"/>
        <end position="37"/>
    </location>
</feature>
<dbReference type="Pfam" id="PF00400">
    <property type="entry name" value="WD40"/>
    <property type="match status" value="7"/>
</dbReference>
<keyword evidence="8" id="KW-0472">Membrane</keyword>
<feature type="compositionally biased region" description="Basic residues" evidence="7">
    <location>
        <begin position="1129"/>
        <end position="1143"/>
    </location>
</feature>
<dbReference type="PROSITE" id="PS50011">
    <property type="entry name" value="PROTEIN_KINASE_DOM"/>
    <property type="match status" value="1"/>
</dbReference>
<dbReference type="PRINTS" id="PR00320">
    <property type="entry name" value="GPROTEINBRPT"/>
</dbReference>
<feature type="compositionally biased region" description="Polar residues" evidence="7">
    <location>
        <begin position="13"/>
        <end position="31"/>
    </location>
</feature>
<dbReference type="Gene3D" id="3.30.200.20">
    <property type="entry name" value="Phosphorylase Kinase, domain 1"/>
    <property type="match status" value="1"/>
</dbReference>
<evidence type="ECO:0000256" key="6">
    <source>
        <dbReference type="PROSITE-ProRule" id="PRU10141"/>
    </source>
</evidence>
<keyword evidence="1 5" id="KW-0853">WD repeat</keyword>
<feature type="compositionally biased region" description="Basic residues" evidence="7">
    <location>
        <begin position="1258"/>
        <end position="1270"/>
    </location>
</feature>
<dbReference type="CDD" id="cd14014">
    <property type="entry name" value="STKc_PknB_like"/>
    <property type="match status" value="1"/>
</dbReference>
<feature type="compositionally biased region" description="Polar residues" evidence="7">
    <location>
        <begin position="1305"/>
        <end position="1325"/>
    </location>
</feature>
<feature type="transmembrane region" description="Helical" evidence="8">
    <location>
        <begin position="1576"/>
        <end position="1601"/>
    </location>
</feature>
<dbReference type="SUPFAM" id="SSF56112">
    <property type="entry name" value="Protein kinase-like (PK-like)"/>
    <property type="match status" value="1"/>
</dbReference>
<evidence type="ECO:0000256" key="1">
    <source>
        <dbReference type="ARBA" id="ARBA00022574"/>
    </source>
</evidence>
<feature type="region of interest" description="Disordered" evidence="7">
    <location>
        <begin position="934"/>
        <end position="958"/>
    </location>
</feature>
<dbReference type="Proteomes" id="UP001150924">
    <property type="component" value="Unassembled WGS sequence"/>
</dbReference>
<dbReference type="SUPFAM" id="SSF50969">
    <property type="entry name" value="YVTN repeat-like/Quinoprotein amine dehydrogenase"/>
    <property type="match status" value="1"/>
</dbReference>
<dbReference type="PROSITE" id="PS00108">
    <property type="entry name" value="PROTEIN_KINASE_ST"/>
    <property type="match status" value="1"/>
</dbReference>
<dbReference type="InterPro" id="IPR036322">
    <property type="entry name" value="WD40_repeat_dom_sf"/>
</dbReference>
<keyword evidence="11" id="KW-1185">Reference proteome</keyword>
<dbReference type="InterPro" id="IPR017441">
    <property type="entry name" value="Protein_kinase_ATP_BS"/>
</dbReference>
<protein>
    <submittedName>
        <fullName evidence="10">Protein kinase</fullName>
    </submittedName>
</protein>
<accession>A0A9X3ELA2</accession>
<dbReference type="Gene3D" id="1.10.510.10">
    <property type="entry name" value="Transferase(Phosphotransferase) domain 1"/>
    <property type="match status" value="1"/>
</dbReference>
<evidence type="ECO:0000313" key="10">
    <source>
        <dbReference type="EMBL" id="MCY1006143.1"/>
    </source>
</evidence>
<feature type="compositionally biased region" description="Basic and acidic residues" evidence="7">
    <location>
        <begin position="1177"/>
        <end position="1187"/>
    </location>
</feature>
<feature type="repeat" description="WD" evidence="5">
    <location>
        <begin position="800"/>
        <end position="831"/>
    </location>
</feature>
<evidence type="ECO:0000259" key="9">
    <source>
        <dbReference type="PROSITE" id="PS50011"/>
    </source>
</evidence>
<dbReference type="PROSITE" id="PS50294">
    <property type="entry name" value="WD_REPEATS_REGION"/>
    <property type="match status" value="6"/>
</dbReference>
<feature type="compositionally biased region" description="Low complexity" evidence="7">
    <location>
        <begin position="1148"/>
        <end position="1162"/>
    </location>
</feature>
<keyword evidence="3 6" id="KW-0547">Nucleotide-binding</keyword>
<feature type="transmembrane region" description="Helical" evidence="8">
    <location>
        <begin position="1607"/>
        <end position="1630"/>
    </location>
</feature>
<evidence type="ECO:0000256" key="5">
    <source>
        <dbReference type="PROSITE-ProRule" id="PRU00221"/>
    </source>
</evidence>
<feature type="compositionally biased region" description="Basic residues" evidence="7">
    <location>
        <begin position="1212"/>
        <end position="1221"/>
    </location>
</feature>
<feature type="compositionally biased region" description="Basic residues" evidence="7">
    <location>
        <begin position="1025"/>
        <end position="1086"/>
    </location>
</feature>
<feature type="region of interest" description="Disordered" evidence="7">
    <location>
        <begin position="472"/>
        <end position="501"/>
    </location>
</feature>
<gene>
    <name evidence="10" type="ORF">OV079_11335</name>
</gene>
<keyword evidence="8" id="KW-1133">Transmembrane helix</keyword>
<dbReference type="InterPro" id="IPR008271">
    <property type="entry name" value="Ser/Thr_kinase_AS"/>
</dbReference>
<dbReference type="GO" id="GO:0004672">
    <property type="term" value="F:protein kinase activity"/>
    <property type="evidence" value="ECO:0007669"/>
    <property type="project" value="InterPro"/>
</dbReference>
<keyword evidence="2" id="KW-0677">Repeat</keyword>
<evidence type="ECO:0000256" key="3">
    <source>
        <dbReference type="ARBA" id="ARBA00022741"/>
    </source>
</evidence>
<dbReference type="InterPro" id="IPR011044">
    <property type="entry name" value="Quino_amine_DH_bsu"/>
</dbReference>
<evidence type="ECO:0000256" key="4">
    <source>
        <dbReference type="ARBA" id="ARBA00022840"/>
    </source>
</evidence>
<feature type="repeat" description="WD" evidence="5">
    <location>
        <begin position="676"/>
        <end position="710"/>
    </location>
</feature>
<proteinExistence type="predicted"/>
<keyword evidence="10" id="KW-0418">Kinase</keyword>
<keyword evidence="4 6" id="KW-0067">ATP-binding</keyword>
<dbReference type="Gene3D" id="2.130.10.10">
    <property type="entry name" value="YVTN repeat-like/Quinoprotein amine dehydrogenase"/>
    <property type="match status" value="3"/>
</dbReference>
<dbReference type="PROSITE" id="PS50082">
    <property type="entry name" value="WD_REPEATS_2"/>
    <property type="match status" value="7"/>
</dbReference>
<sequence>MAGAESTARAGRQSASFEQADTVTPPESSLAPSPDDARHLSRLASEARRGDALAPERLAMEAIKARLFPGEAAPAKIGRFTVLRQIGAGGMSVVYAAYDERLDRRIAVKLLRSGESTDNQARLLREAQAMARLSHPNVVAVHEVGAWEQQVYVAMEFVRGPNLREWLQAVPRDIREIREVFVAAGRGLAAAHHAGLVHRDFKPANVLVGDDGRVRVGDFGLVRHAGDEPLDGPAPAPVLAASLVQAGAPVELSTTLTQTGAILGTPAYMSPEQHLGRPVDARSDQFSFCVALYEALYGAPPFAGRDLFELVRRVLAGAVSPVPEDSKVPAWLRRAILRGLAVDPAARWPGMDDLLDELERDPERAWRIRRGAALVGVAVVGVVVGLIAVARERADAAAQAQRAEAAAERQRRTAEDERAAAEQERDRAFIDAKAQLAEAQRAQAALKDALAAAEAQRLNAEAHAALAEHALSEAERRRREAEGQRKEAERQTGRAVHEAARARDANRLAQALAGARGDPTTVLALLREVEDPAAASGWVPAAVWALQQPVSAAVLRGRGAALLTAAFSPDGARVAAAGEDRQVTLWSWPDDHVLKIHEHQGPVRAVAFAPAGELVSGAENGAAVWRDPPVRLPAGAGDDLRAFALAPDGRTLVTGGGDGRVRAWDLDAAPPRPRELARHEGPVHAVLFDRTGHLVASAGADGAARIVDLRGGPPRSLPHPSGAVRSAAFSPDGRKLATGAQDGLVRVWDALGSGAPALLRGHADEVVALAWSPDGDRLASASLDRSARLWSSGGALQRTLRGHDGRVYAVAWSPGGDRLVTASQDGTARVWPVGGGAVPGDMPLILRGHGEAVVAAGFSPAGDHVVTASRDGTARVWRVRGGDPLVRAVPLGGPVDHLLWTAAGLHAVRADGRALRLALAALAAAGMASAPGLKSHAHEDMSSSTPSPSLFLGAGPNGHVLTVTREGALQGWDEARRPLPPRPLDPGAAAAAVSADRARGPGGARRRAPDRPGRRDSSPPDRPPRQRHRPRLLARRPAARHRRRRPDRPALPHRRSVRHRARARAALGQRHRAGVRARRPAARHRLVGPSGPDLVARGRGPEDPRGAQRPGARPRLAPRRGRAGDRQRRRDRARVAARRPRRARGADRPSGPRARAGLVARRSTPRLGRRRRPAAPVDRRLRPRDLEGPPARRLAGVLRRASAASSSANLRRSPRPTRPRARASANQSSDFIEPGRPKRGAVVGNASSMAAREPVARSTRRVRPGTRSRRDRPIPQTRTRGRGRASDRDPPETPTREAPPEQEPLASSTGTPMAWNASANPSSDASGPGVLEPRAMPRRGAAVVTIVALALTGTPAPARAQQPGPVAPVAVQQPGPVAPVAESVRVVEPAPVPAQEPPPPAVYDTVILRDGSVLRGTILELHQDREVIIQLTGGARTIPWADIASTTFAGATTIGPEGQVPQPSGHVPTDSIAAVAEDEVPPGPSRPRIYIELTRPGDVHLLEAVAPIGAANPQAARAGLAGARSVCRAPCGKVIDGRAGFPFYFGGDRMMPSQTFFLKDLEGEYVARVRPGRRGLLIGGMLLAGYGAGATLGGTMLTAIGRDEKRTVGSVVLGVGLAMLIGGIVMAVRGSTRYRLERRR</sequence>
<dbReference type="InterPro" id="IPR020472">
    <property type="entry name" value="WD40_PAC1"/>
</dbReference>
<dbReference type="InterPro" id="IPR001680">
    <property type="entry name" value="WD40_rpt"/>
</dbReference>
<dbReference type="InterPro" id="IPR019775">
    <property type="entry name" value="WD40_repeat_CS"/>
</dbReference>
<dbReference type="CDD" id="cd00200">
    <property type="entry name" value="WD40"/>
    <property type="match status" value="1"/>
</dbReference>
<dbReference type="PROSITE" id="PS00107">
    <property type="entry name" value="PROTEIN_KINASE_ATP"/>
    <property type="match status" value="1"/>
</dbReference>
<feature type="repeat" description="WD" evidence="5">
    <location>
        <begin position="717"/>
        <end position="749"/>
    </location>
</feature>
<feature type="compositionally biased region" description="Basic and acidic residues" evidence="7">
    <location>
        <begin position="1284"/>
        <end position="1299"/>
    </location>
</feature>
<feature type="compositionally biased region" description="Low complexity" evidence="7">
    <location>
        <begin position="1189"/>
        <end position="1211"/>
    </location>
</feature>